<feature type="binding site" evidence="11">
    <location>
        <begin position="362"/>
        <end position="365"/>
    </location>
    <ligand>
        <name>substrate</name>
    </ligand>
</feature>
<evidence type="ECO:0000256" key="11">
    <source>
        <dbReference type="PIRSR" id="PIRSR001400-2"/>
    </source>
</evidence>
<dbReference type="GO" id="GO:0005576">
    <property type="term" value="C:extracellular region"/>
    <property type="evidence" value="ECO:0007669"/>
    <property type="project" value="UniProtKB-SubCell"/>
</dbReference>
<comment type="function">
    <text evidence="9">Catalyzes the reversible conversion of 2-phosphoglycerate (2-PG) into phosphoenolpyruvate (PEP). It is essential for the degradation of carbohydrates via glycolysis.</text>
</comment>
<dbReference type="UniPathway" id="UPA00109">
    <property type="reaction ID" value="UER00187"/>
</dbReference>
<accession>A0A532V673</accession>
<feature type="domain" description="Enolase N-terminal" evidence="14">
    <location>
        <begin position="4"/>
        <end position="134"/>
    </location>
</feature>
<dbReference type="EMBL" id="NJBO01000010">
    <property type="protein sequence ID" value="TKJ42695.1"/>
    <property type="molecule type" value="Genomic_DNA"/>
</dbReference>
<dbReference type="EC" id="4.2.1.11" evidence="3 9"/>
<evidence type="ECO:0000313" key="15">
    <source>
        <dbReference type="EMBL" id="TKJ42695.1"/>
    </source>
</evidence>
<dbReference type="SFLD" id="SFLDG00178">
    <property type="entry name" value="enolase"/>
    <property type="match status" value="1"/>
</dbReference>
<keyword evidence="5 9" id="KW-0964">Secreted</keyword>
<comment type="similarity">
    <text evidence="2 9">Belongs to the enolase family.</text>
</comment>
<dbReference type="FunFam" id="3.30.390.10:FF:000001">
    <property type="entry name" value="Enolase"/>
    <property type="match status" value="1"/>
</dbReference>
<feature type="active site" description="Proton donor" evidence="9 10">
    <location>
        <position position="205"/>
    </location>
</feature>
<dbReference type="InterPro" id="IPR036849">
    <property type="entry name" value="Enolase-like_C_sf"/>
</dbReference>
<dbReference type="PANTHER" id="PTHR11902">
    <property type="entry name" value="ENOLASE"/>
    <property type="match status" value="1"/>
</dbReference>
<name>A0A532V673_UNCT6</name>
<comment type="cofactor">
    <cofactor evidence="9">
        <name>Mg(2+)</name>
        <dbReference type="ChEBI" id="CHEBI:18420"/>
    </cofactor>
    <text evidence="9">Binds a second Mg(2+) ion via substrate during catalysis.</text>
</comment>
<dbReference type="NCBIfam" id="TIGR01060">
    <property type="entry name" value="eno"/>
    <property type="match status" value="1"/>
</dbReference>
<comment type="subcellular location">
    <subcellularLocation>
        <location evidence="9">Cytoplasm</location>
    </subcellularLocation>
    <subcellularLocation>
        <location evidence="9">Secreted</location>
    </subcellularLocation>
    <subcellularLocation>
        <location evidence="9">Cell surface</location>
    </subcellularLocation>
    <text evidence="9">Fractions of enolase are present in both the cytoplasm and on the cell surface.</text>
</comment>
<protein>
    <recommendedName>
        <fullName evidence="4 9">Enolase</fullName>
        <ecNumber evidence="3 9">4.2.1.11</ecNumber>
    </recommendedName>
    <alternativeName>
        <fullName evidence="9">2-phospho-D-glycerate hydro-lyase</fullName>
    </alternativeName>
    <alternativeName>
        <fullName evidence="9">2-phosphoglycerate dehydratase</fullName>
    </alternativeName>
</protein>
<dbReference type="CDD" id="cd03313">
    <property type="entry name" value="enolase"/>
    <property type="match status" value="1"/>
</dbReference>
<feature type="binding site" evidence="9">
    <location>
        <position position="163"/>
    </location>
    <ligand>
        <name>(2R)-2-phosphoglycerate</name>
        <dbReference type="ChEBI" id="CHEBI:58289"/>
    </ligand>
</feature>
<dbReference type="SFLD" id="SFLDF00002">
    <property type="entry name" value="enolase"/>
    <property type="match status" value="1"/>
</dbReference>
<dbReference type="PANTHER" id="PTHR11902:SF1">
    <property type="entry name" value="ENOLASE"/>
    <property type="match status" value="1"/>
</dbReference>
<comment type="pathway">
    <text evidence="1 9">Carbohydrate degradation; glycolysis; pyruvate from D-glyceraldehyde 3-phosphate: step 4/5.</text>
</comment>
<dbReference type="Proteomes" id="UP000317778">
    <property type="component" value="Unassembled WGS sequence"/>
</dbReference>
<keyword evidence="9" id="KW-0963">Cytoplasm</keyword>
<dbReference type="SMART" id="SM01192">
    <property type="entry name" value="Enolase_C"/>
    <property type="match status" value="1"/>
</dbReference>
<feature type="binding site" evidence="9 12">
    <location>
        <position position="310"/>
    </location>
    <ligand>
        <name>Mg(2+)</name>
        <dbReference type="ChEBI" id="CHEBI:18420"/>
    </ligand>
</feature>
<evidence type="ECO:0000256" key="5">
    <source>
        <dbReference type="ARBA" id="ARBA00022525"/>
    </source>
</evidence>
<evidence type="ECO:0000256" key="2">
    <source>
        <dbReference type="ARBA" id="ARBA00009604"/>
    </source>
</evidence>
<feature type="binding site" evidence="11">
    <location>
        <position position="164"/>
    </location>
    <ligand>
        <name>substrate</name>
    </ligand>
</feature>
<dbReference type="InterPro" id="IPR029017">
    <property type="entry name" value="Enolase-like_N"/>
</dbReference>
<evidence type="ECO:0000259" key="13">
    <source>
        <dbReference type="SMART" id="SM01192"/>
    </source>
</evidence>
<dbReference type="InterPro" id="IPR000941">
    <property type="entry name" value="Enolase"/>
</dbReference>
<keyword evidence="9 12" id="KW-0479">Metal-binding</keyword>
<gene>
    <name evidence="9" type="primary">eno</name>
    <name evidence="15" type="ORF">CEE36_06955</name>
</gene>
<evidence type="ECO:0000256" key="7">
    <source>
        <dbReference type="ARBA" id="ARBA00023152"/>
    </source>
</evidence>
<evidence type="ECO:0000259" key="14">
    <source>
        <dbReference type="SMART" id="SM01193"/>
    </source>
</evidence>
<dbReference type="GO" id="GO:0000287">
    <property type="term" value="F:magnesium ion binding"/>
    <property type="evidence" value="ECO:0007669"/>
    <property type="project" value="UniProtKB-UniRule"/>
</dbReference>
<evidence type="ECO:0000256" key="4">
    <source>
        <dbReference type="ARBA" id="ARBA00017068"/>
    </source>
</evidence>
<dbReference type="AlphaFoldDB" id="A0A532V673"/>
<keyword evidence="6 9" id="KW-0460">Magnesium</keyword>
<feature type="binding site" evidence="9 12">
    <location>
        <position position="283"/>
    </location>
    <ligand>
        <name>Mg(2+)</name>
        <dbReference type="ChEBI" id="CHEBI:18420"/>
    </ligand>
</feature>
<feature type="binding site" evidence="9">
    <location>
        <position position="365"/>
    </location>
    <ligand>
        <name>(2R)-2-phosphoglycerate</name>
        <dbReference type="ChEBI" id="CHEBI:58289"/>
    </ligand>
</feature>
<feature type="binding site" evidence="11">
    <location>
        <position position="386"/>
    </location>
    <ligand>
        <name>substrate</name>
    </ligand>
</feature>
<feature type="active site" description="Proton acceptor" evidence="9 10">
    <location>
        <position position="335"/>
    </location>
</feature>
<organism evidence="15 16">
    <name type="scientific">candidate division TA06 bacterium B3_TA06</name>
    <dbReference type="NCBI Taxonomy" id="2012487"/>
    <lineage>
        <taxon>Bacteria</taxon>
        <taxon>Bacteria division TA06</taxon>
    </lineage>
</organism>
<dbReference type="SUPFAM" id="SSF51604">
    <property type="entry name" value="Enolase C-terminal domain-like"/>
    <property type="match status" value="1"/>
</dbReference>
<dbReference type="Pfam" id="PF00113">
    <property type="entry name" value="Enolase_C"/>
    <property type="match status" value="1"/>
</dbReference>
<dbReference type="InterPro" id="IPR020811">
    <property type="entry name" value="Enolase_N"/>
</dbReference>
<dbReference type="SMART" id="SM01193">
    <property type="entry name" value="Enolase_N"/>
    <property type="match status" value="1"/>
</dbReference>
<comment type="catalytic activity">
    <reaction evidence="9">
        <text>(2R)-2-phosphoglycerate = phosphoenolpyruvate + H2O</text>
        <dbReference type="Rhea" id="RHEA:10164"/>
        <dbReference type="ChEBI" id="CHEBI:15377"/>
        <dbReference type="ChEBI" id="CHEBI:58289"/>
        <dbReference type="ChEBI" id="CHEBI:58702"/>
        <dbReference type="EC" id="4.2.1.11"/>
    </reaction>
</comment>
<feature type="binding site" evidence="11">
    <location>
        <position position="310"/>
    </location>
    <ligand>
        <name>substrate</name>
    </ligand>
</feature>
<dbReference type="HAMAP" id="MF_00318">
    <property type="entry name" value="Enolase"/>
    <property type="match status" value="1"/>
</dbReference>
<dbReference type="InterPro" id="IPR020809">
    <property type="entry name" value="Enolase_CS"/>
</dbReference>
<dbReference type="GO" id="GO:0000015">
    <property type="term" value="C:phosphopyruvate hydratase complex"/>
    <property type="evidence" value="ECO:0007669"/>
    <property type="project" value="InterPro"/>
</dbReference>
<dbReference type="PIRSF" id="PIRSF001400">
    <property type="entry name" value="Enolase"/>
    <property type="match status" value="1"/>
</dbReference>
<evidence type="ECO:0000256" key="1">
    <source>
        <dbReference type="ARBA" id="ARBA00005031"/>
    </source>
</evidence>
<evidence type="ECO:0000256" key="10">
    <source>
        <dbReference type="PIRSR" id="PIRSR001400-1"/>
    </source>
</evidence>
<feature type="binding site" evidence="9 12">
    <location>
        <position position="242"/>
    </location>
    <ligand>
        <name>Mg(2+)</name>
        <dbReference type="ChEBI" id="CHEBI:18420"/>
    </ligand>
</feature>
<evidence type="ECO:0000256" key="6">
    <source>
        <dbReference type="ARBA" id="ARBA00022842"/>
    </source>
</evidence>
<feature type="binding site" evidence="9">
    <location>
        <position position="364"/>
    </location>
    <ligand>
        <name>(2R)-2-phosphoglycerate</name>
        <dbReference type="ChEBI" id="CHEBI:58289"/>
    </ligand>
</feature>
<dbReference type="InterPro" id="IPR020810">
    <property type="entry name" value="Enolase_C"/>
</dbReference>
<dbReference type="PRINTS" id="PR00148">
    <property type="entry name" value="ENOLASE"/>
</dbReference>
<feature type="domain" description="Enolase C-terminal TIM barrel" evidence="13">
    <location>
        <begin position="139"/>
        <end position="419"/>
    </location>
</feature>
<reference evidence="15 16" key="1">
    <citation type="submission" date="2017-06" db="EMBL/GenBank/DDBJ databases">
        <title>Novel microbial phyla capable of carbon fixation and sulfur reduction in deep-sea sediments.</title>
        <authorList>
            <person name="Huang J."/>
            <person name="Baker B."/>
            <person name="Wang Y."/>
        </authorList>
    </citation>
    <scope>NUCLEOTIDE SEQUENCE [LARGE SCALE GENOMIC DNA]</scope>
    <source>
        <strain evidence="15">B3_TA06</strain>
    </source>
</reference>
<proteinExistence type="inferred from homology"/>
<keyword evidence="8 9" id="KW-0456">Lyase</keyword>
<feature type="binding site" evidence="9">
    <location>
        <position position="386"/>
    </location>
    <ligand>
        <name>(2R)-2-phosphoglycerate</name>
        <dbReference type="ChEBI" id="CHEBI:58289"/>
    </ligand>
</feature>
<feature type="binding site" evidence="9">
    <location>
        <position position="335"/>
    </location>
    <ligand>
        <name>(2R)-2-phosphoglycerate</name>
        <dbReference type="ChEBI" id="CHEBI:58289"/>
    </ligand>
</feature>
<comment type="cofactor">
    <cofactor evidence="12">
        <name>Mg(2+)</name>
        <dbReference type="ChEBI" id="CHEBI:18420"/>
    </cofactor>
    <text evidence="12">Mg(2+) is required for catalysis and for stabilizing the dimer.</text>
</comment>
<dbReference type="SUPFAM" id="SSF54826">
    <property type="entry name" value="Enolase N-terminal domain-like"/>
    <property type="match status" value="1"/>
</dbReference>
<evidence type="ECO:0000256" key="8">
    <source>
        <dbReference type="ARBA" id="ARBA00023239"/>
    </source>
</evidence>
<dbReference type="GO" id="GO:0006096">
    <property type="term" value="P:glycolytic process"/>
    <property type="evidence" value="ECO:0007669"/>
    <property type="project" value="UniProtKB-UniRule"/>
</dbReference>
<evidence type="ECO:0000256" key="9">
    <source>
        <dbReference type="HAMAP-Rule" id="MF_00318"/>
    </source>
</evidence>
<dbReference type="Pfam" id="PF03952">
    <property type="entry name" value="Enolase_N"/>
    <property type="match status" value="1"/>
</dbReference>
<feature type="binding site" evidence="11">
    <location>
        <position position="283"/>
    </location>
    <ligand>
        <name>substrate</name>
    </ligand>
</feature>
<evidence type="ECO:0000313" key="16">
    <source>
        <dbReference type="Proteomes" id="UP000317778"/>
    </source>
</evidence>
<evidence type="ECO:0000256" key="12">
    <source>
        <dbReference type="PIRSR" id="PIRSR001400-3"/>
    </source>
</evidence>
<dbReference type="PROSITE" id="PS00164">
    <property type="entry name" value="ENOLASE"/>
    <property type="match status" value="1"/>
</dbReference>
<dbReference type="Gene3D" id="3.20.20.120">
    <property type="entry name" value="Enolase-like C-terminal domain"/>
    <property type="match status" value="1"/>
</dbReference>
<comment type="caution">
    <text evidence="15">The sequence shown here is derived from an EMBL/GenBank/DDBJ whole genome shotgun (WGS) entry which is preliminary data.</text>
</comment>
<evidence type="ECO:0000256" key="3">
    <source>
        <dbReference type="ARBA" id="ARBA00012058"/>
    </source>
</evidence>
<sequence>MMSILDLVGREVLDSRGNPTVEVECILEDGSSGRAMVPSGASRGELEALDLRDGDANRYGGKGVLKAVGNVNTLIRKALVGEIPFDQRLIDGILLDLDGTENKQKLGANAILGASLAVAKAAAESLGLPLYRYLGGIVGYTMPVPLLNVINGGAHATNNLEFQEFMLVSAGFTSFAEAIRAGAEIYHALKRELVDAGVDAGIGDEGGFAPNLADTEEAIGLMVKAVEKAGYKPGEQIFLALDVAASQFYTDGRYLLGERSLSAEEMIDLYEDLLERYPLVSIEDGLAETDWDGWKLLTTSLGDRVQLVGDDIFVTNPEILSRGIEQGVANSLLVKPNQIGTLSETLDAIRLAQDAGYSTILSHRSGETEDVSIAHLAVAANVSQIKSGAPTRSERVAKYNELLRIEEETGARFFGSRLFT</sequence>
<dbReference type="Gene3D" id="3.30.390.10">
    <property type="entry name" value="Enolase-like, N-terminal domain"/>
    <property type="match status" value="1"/>
</dbReference>
<keyword evidence="15" id="KW-0670">Pyruvate</keyword>
<keyword evidence="7 9" id="KW-0324">Glycolysis</keyword>
<feature type="binding site" evidence="11">
    <location>
        <position position="155"/>
    </location>
    <ligand>
        <name>substrate</name>
    </ligand>
</feature>
<dbReference type="GO" id="GO:0004634">
    <property type="term" value="F:phosphopyruvate hydratase activity"/>
    <property type="evidence" value="ECO:0007669"/>
    <property type="project" value="UniProtKB-UniRule"/>
</dbReference>
<dbReference type="GO" id="GO:0009986">
    <property type="term" value="C:cell surface"/>
    <property type="evidence" value="ECO:0007669"/>
    <property type="project" value="UniProtKB-SubCell"/>
</dbReference>
<dbReference type="SFLD" id="SFLDS00001">
    <property type="entry name" value="Enolase"/>
    <property type="match status" value="1"/>
</dbReference>